<sequence>MLFNLPFGRQRKLLYCNTGSQYTAGLRTLWGAMLSLERLFFYSPRGMIGGLVRKTILFSAHLLHLGWWTVPLCKLDREEMDSPGEAAWGCTFKSTFGRVAIFS</sequence>
<protein>
    <submittedName>
        <fullName evidence="1">Uncharacterized protein</fullName>
    </submittedName>
</protein>
<dbReference type="Proteomes" id="UP000003340">
    <property type="component" value="Unassembled WGS sequence"/>
</dbReference>
<name>C0EA92_9FIRM</name>
<reference evidence="1 2" key="2">
    <citation type="submission" date="2009-02" db="EMBL/GenBank/DDBJ databases">
        <title>Draft genome sequence of Clostridium methylpentosum (DSM 5476).</title>
        <authorList>
            <person name="Sudarsanam P."/>
            <person name="Ley R."/>
            <person name="Guruge J."/>
            <person name="Turnbaugh P.J."/>
            <person name="Mahowald M."/>
            <person name="Liep D."/>
            <person name="Gordon J."/>
        </authorList>
    </citation>
    <scope>NUCLEOTIDE SEQUENCE [LARGE SCALE GENOMIC DNA]</scope>
    <source>
        <strain evidence="1 2">DSM 5476</strain>
    </source>
</reference>
<proteinExistence type="predicted"/>
<dbReference type="STRING" id="537013.CLOSTMETH_00746"/>
<comment type="caution">
    <text evidence="1">The sequence shown here is derived from an EMBL/GenBank/DDBJ whole genome shotgun (WGS) entry which is preliminary data.</text>
</comment>
<keyword evidence="2" id="KW-1185">Reference proteome</keyword>
<dbReference type="AlphaFoldDB" id="C0EA92"/>
<gene>
    <name evidence="1" type="ORF">CLOSTMETH_00746</name>
</gene>
<reference evidence="1 2" key="1">
    <citation type="submission" date="2009-01" db="EMBL/GenBank/DDBJ databases">
        <authorList>
            <person name="Fulton L."/>
            <person name="Clifton S."/>
            <person name="Fulton B."/>
            <person name="Xu J."/>
            <person name="Minx P."/>
            <person name="Pepin K.H."/>
            <person name="Johnson M."/>
            <person name="Bhonagiri V."/>
            <person name="Nash W.E."/>
            <person name="Mardis E.R."/>
            <person name="Wilson R.K."/>
        </authorList>
    </citation>
    <scope>NUCLEOTIDE SEQUENCE [LARGE SCALE GENOMIC DNA]</scope>
    <source>
        <strain evidence="1 2">DSM 5476</strain>
    </source>
</reference>
<accession>C0EA92</accession>
<dbReference type="EMBL" id="ACEC01000028">
    <property type="protein sequence ID" value="EEG31608.1"/>
    <property type="molecule type" value="Genomic_DNA"/>
</dbReference>
<organism evidence="1 2">
    <name type="scientific">[Clostridium] methylpentosum DSM 5476</name>
    <dbReference type="NCBI Taxonomy" id="537013"/>
    <lineage>
        <taxon>Bacteria</taxon>
        <taxon>Bacillati</taxon>
        <taxon>Bacillota</taxon>
        <taxon>Clostridia</taxon>
        <taxon>Eubacteriales</taxon>
        <taxon>Oscillospiraceae</taxon>
        <taxon>Oscillospiraceae incertae sedis</taxon>
    </lineage>
</organism>
<evidence type="ECO:0000313" key="2">
    <source>
        <dbReference type="Proteomes" id="UP000003340"/>
    </source>
</evidence>
<dbReference type="HOGENOM" id="CLU_2258857_0_0_9"/>
<evidence type="ECO:0000313" key="1">
    <source>
        <dbReference type="EMBL" id="EEG31608.1"/>
    </source>
</evidence>